<comment type="caution">
    <text evidence="8">The sequence shown here is derived from an EMBL/GenBank/DDBJ whole genome shotgun (WGS) entry which is preliminary data.</text>
</comment>
<keyword evidence="3 6" id="KW-1133">Transmembrane helix</keyword>
<dbReference type="Pfam" id="PF07690">
    <property type="entry name" value="MFS_1"/>
    <property type="match status" value="1"/>
</dbReference>
<evidence type="ECO:0000256" key="5">
    <source>
        <dbReference type="SAM" id="MobiDB-lite"/>
    </source>
</evidence>
<evidence type="ECO:0000256" key="6">
    <source>
        <dbReference type="SAM" id="Phobius"/>
    </source>
</evidence>
<feature type="transmembrane region" description="Helical" evidence="6">
    <location>
        <begin position="208"/>
        <end position="228"/>
    </location>
</feature>
<accession>A0AAN7W725</accession>
<feature type="transmembrane region" description="Helical" evidence="6">
    <location>
        <begin position="120"/>
        <end position="140"/>
    </location>
</feature>
<dbReference type="Proteomes" id="UP001310594">
    <property type="component" value="Unassembled WGS sequence"/>
</dbReference>
<feature type="transmembrane region" description="Helical" evidence="6">
    <location>
        <begin position="380"/>
        <end position="398"/>
    </location>
</feature>
<dbReference type="InterPro" id="IPR036259">
    <property type="entry name" value="MFS_trans_sf"/>
</dbReference>
<evidence type="ECO:0000256" key="1">
    <source>
        <dbReference type="ARBA" id="ARBA00004141"/>
    </source>
</evidence>
<feature type="domain" description="Major facilitator superfamily (MFS) profile" evidence="7">
    <location>
        <begin position="82"/>
        <end position="489"/>
    </location>
</feature>
<dbReference type="AlphaFoldDB" id="A0AAN7W725"/>
<dbReference type="PANTHER" id="PTHR10924">
    <property type="entry name" value="MAJOR FACILITATOR SUPERFAMILY PROTEIN-RELATED"/>
    <property type="match status" value="1"/>
</dbReference>
<feature type="transmembrane region" description="Helical" evidence="6">
    <location>
        <begin position="80"/>
        <end position="100"/>
    </location>
</feature>
<feature type="transmembrane region" description="Helical" evidence="6">
    <location>
        <begin position="290"/>
        <end position="315"/>
    </location>
</feature>
<evidence type="ECO:0000313" key="8">
    <source>
        <dbReference type="EMBL" id="KAK5695364.1"/>
    </source>
</evidence>
<evidence type="ECO:0000256" key="3">
    <source>
        <dbReference type="ARBA" id="ARBA00022989"/>
    </source>
</evidence>
<proteinExistence type="predicted"/>
<gene>
    <name evidence="8" type="ORF">LTR97_008870</name>
</gene>
<comment type="subcellular location">
    <subcellularLocation>
        <location evidence="1">Membrane</location>
        <topology evidence="1">Multi-pass membrane protein</topology>
    </subcellularLocation>
</comment>
<feature type="region of interest" description="Disordered" evidence="5">
    <location>
        <begin position="19"/>
        <end position="52"/>
    </location>
</feature>
<reference evidence="8" key="1">
    <citation type="submission" date="2023-08" db="EMBL/GenBank/DDBJ databases">
        <title>Black Yeasts Isolated from many extreme environments.</title>
        <authorList>
            <person name="Coleine C."/>
            <person name="Stajich J.E."/>
            <person name="Selbmann L."/>
        </authorList>
    </citation>
    <scope>NUCLEOTIDE SEQUENCE</scope>
    <source>
        <strain evidence="8">CCFEE 5810</strain>
    </source>
</reference>
<evidence type="ECO:0000313" key="9">
    <source>
        <dbReference type="Proteomes" id="UP001310594"/>
    </source>
</evidence>
<feature type="transmembrane region" description="Helical" evidence="6">
    <location>
        <begin position="176"/>
        <end position="196"/>
    </location>
</feature>
<dbReference type="InterPro" id="IPR049680">
    <property type="entry name" value="FLVCR1-2_SLC49-like"/>
</dbReference>
<dbReference type="Gene3D" id="1.20.1250.20">
    <property type="entry name" value="MFS general substrate transporter like domains"/>
    <property type="match status" value="1"/>
</dbReference>
<dbReference type="SUPFAM" id="SSF103473">
    <property type="entry name" value="MFS general substrate transporter"/>
    <property type="match status" value="1"/>
</dbReference>
<keyword evidence="4 6" id="KW-0472">Membrane</keyword>
<feature type="transmembrane region" description="Helical" evidence="6">
    <location>
        <begin position="354"/>
        <end position="374"/>
    </location>
</feature>
<evidence type="ECO:0000259" key="7">
    <source>
        <dbReference type="PROSITE" id="PS50850"/>
    </source>
</evidence>
<sequence>MATYQPLPVAYEDLHPLQELQPTHSYDPPEQLDGRPSSAGSQEPLRERPSGETMYKGYAESYDGERLVSQETFRLYRRRFIGLAHLTLINLVLAWASGTYGAIAESAAEYFDVSVDTVNWLSTAGSLAFVPAAPVAIWILNRLGIKMAVIVASVLMLAGNWIRYAGTRTASFKIVMFGQIILSFAQPFILCAPTAYSKLWFSDKGRTSATAVASLAAALGAVVGGLVGPQLAEASNISGLVLYTSIIASIVCVPSPFIPKSPPTPPSAYAAAPVLGLRKSLSTLMRNKPFYLMFGSFAIFVASFQSSANLVVQMLVPYGFSEVQAGIASSMMVFVGIVAAAVASPILDRLQNHLLAIQCMTPVIAASYLALVFIPQTRSVAAVYLTFALIGASSFSITPATLEHQGNWTHPVPPEISSTLCWTGGQLFTAIFMIVMDALENKKEWLGQPAGSIAKGLVFQATMGALCVPLVLLNGRWIFKRPAASNRQS</sequence>
<dbReference type="PANTHER" id="PTHR10924:SF6">
    <property type="entry name" value="SOLUTE CARRIER FAMILY 49 MEMBER A3"/>
    <property type="match status" value="1"/>
</dbReference>
<dbReference type="InterPro" id="IPR020846">
    <property type="entry name" value="MFS_dom"/>
</dbReference>
<keyword evidence="2 6" id="KW-0812">Transmembrane</keyword>
<name>A0AAN7W725_9PEZI</name>
<protein>
    <recommendedName>
        <fullName evidence="7">Major facilitator superfamily (MFS) profile domain-containing protein</fullName>
    </recommendedName>
</protein>
<feature type="transmembrane region" description="Helical" evidence="6">
    <location>
        <begin position="459"/>
        <end position="479"/>
    </location>
</feature>
<dbReference type="PROSITE" id="PS50850">
    <property type="entry name" value="MFS"/>
    <property type="match status" value="1"/>
</dbReference>
<feature type="transmembrane region" description="Helical" evidence="6">
    <location>
        <begin position="327"/>
        <end position="347"/>
    </location>
</feature>
<feature type="transmembrane region" description="Helical" evidence="6">
    <location>
        <begin position="240"/>
        <end position="258"/>
    </location>
</feature>
<evidence type="ECO:0000256" key="2">
    <source>
        <dbReference type="ARBA" id="ARBA00022692"/>
    </source>
</evidence>
<dbReference type="InterPro" id="IPR011701">
    <property type="entry name" value="MFS"/>
</dbReference>
<evidence type="ECO:0000256" key="4">
    <source>
        <dbReference type="ARBA" id="ARBA00023136"/>
    </source>
</evidence>
<dbReference type="GO" id="GO:0016020">
    <property type="term" value="C:membrane"/>
    <property type="evidence" value="ECO:0007669"/>
    <property type="project" value="UniProtKB-SubCell"/>
</dbReference>
<dbReference type="EMBL" id="JAVRQU010000014">
    <property type="protein sequence ID" value="KAK5695364.1"/>
    <property type="molecule type" value="Genomic_DNA"/>
</dbReference>
<organism evidence="8 9">
    <name type="scientific">Elasticomyces elasticus</name>
    <dbReference type="NCBI Taxonomy" id="574655"/>
    <lineage>
        <taxon>Eukaryota</taxon>
        <taxon>Fungi</taxon>
        <taxon>Dikarya</taxon>
        <taxon>Ascomycota</taxon>
        <taxon>Pezizomycotina</taxon>
        <taxon>Dothideomycetes</taxon>
        <taxon>Dothideomycetidae</taxon>
        <taxon>Mycosphaerellales</taxon>
        <taxon>Teratosphaeriaceae</taxon>
        <taxon>Elasticomyces</taxon>
    </lineage>
</organism>
<dbReference type="GO" id="GO:0022857">
    <property type="term" value="F:transmembrane transporter activity"/>
    <property type="evidence" value="ECO:0007669"/>
    <property type="project" value="InterPro"/>
</dbReference>